<comment type="caution">
    <text evidence="1">The sequence shown here is derived from an EMBL/GenBank/DDBJ whole genome shotgun (WGS) entry which is preliminary data.</text>
</comment>
<protein>
    <submittedName>
        <fullName evidence="1">DUF4238 domain-containing protein</fullName>
    </submittedName>
</protein>
<reference evidence="1" key="1">
    <citation type="submission" date="2023-06" db="EMBL/GenBank/DDBJ databases">
        <title>Gycomyces niveus sp.nov., a novel actinomycete isolated from soil in Shouguang.</title>
        <authorList>
            <person name="Yang X."/>
            <person name="Zhao J."/>
        </authorList>
    </citation>
    <scope>NUCLEOTIDE SEQUENCE</scope>
    <source>
        <strain evidence="1">NEAU C2</strain>
    </source>
</reference>
<organism evidence="1 2">
    <name type="scientific">Glycomyces tritici</name>
    <dbReference type="NCBI Taxonomy" id="2665176"/>
    <lineage>
        <taxon>Bacteria</taxon>
        <taxon>Bacillati</taxon>
        <taxon>Actinomycetota</taxon>
        <taxon>Actinomycetes</taxon>
        <taxon>Glycomycetales</taxon>
        <taxon>Glycomycetaceae</taxon>
        <taxon>Glycomyces</taxon>
    </lineage>
</organism>
<proteinExistence type="predicted"/>
<keyword evidence="2" id="KW-1185">Reference proteome</keyword>
<evidence type="ECO:0000313" key="2">
    <source>
        <dbReference type="Proteomes" id="UP001171902"/>
    </source>
</evidence>
<name>A0ABT7YVB5_9ACTN</name>
<sequence>MPEQQKPARRHHVVSKFYLRRFANPRNQLIRCPLDGKAHLQSVNDATVRKDFYSVLAEGVEQDAFETELAEVETEAAAAFTAILRNGVWPPTLEHRLAVSAWIGLQHLRGEHNRRMVEQMHRILTKLEVGMATVEQIRELVNAPSDAPDDEVEAARAYILSTADSLPIHHHAHLMAIGQVLERAIMSVFDRQPWTLVEFSWDALGTSDTPVVVVPDEDALAGLRAVGIGSAPALYVPLSTRAGLFMDELGATAPDGRMSGSPELARSLNEFTLRTTRRALYYHPDTDPFAGFEMQPPREQEVMVSHDQLSNFIDEAALEQGRPSWLQASTE</sequence>
<dbReference type="EMBL" id="JAUEMJ010000008">
    <property type="protein sequence ID" value="MDN3242576.1"/>
    <property type="molecule type" value="Genomic_DNA"/>
</dbReference>
<evidence type="ECO:0000313" key="1">
    <source>
        <dbReference type="EMBL" id="MDN3242576.1"/>
    </source>
</evidence>
<gene>
    <name evidence="1" type="ORF">QWI33_22835</name>
</gene>
<dbReference type="RefSeq" id="WP_289959236.1">
    <property type="nucleotide sequence ID" value="NZ_JAUEMJ010000008.1"/>
</dbReference>
<accession>A0ABT7YVB5</accession>
<dbReference type="Pfam" id="PF14022">
    <property type="entry name" value="DUF4238"/>
    <property type="match status" value="1"/>
</dbReference>
<dbReference type="InterPro" id="IPR025332">
    <property type="entry name" value="DUF4238"/>
</dbReference>
<dbReference type="Proteomes" id="UP001171902">
    <property type="component" value="Unassembled WGS sequence"/>
</dbReference>